<name>A0A2V5H254_ASPV1</name>
<evidence type="ECO:0000256" key="4">
    <source>
        <dbReference type="ARBA" id="ARBA00023125"/>
    </source>
</evidence>
<protein>
    <recommendedName>
        <fullName evidence="9">Transcription factor domain-containing protein</fullName>
    </recommendedName>
</protein>
<evidence type="ECO:0000313" key="8">
    <source>
        <dbReference type="Proteomes" id="UP000249829"/>
    </source>
</evidence>
<dbReference type="STRING" id="1450538.A0A2V5H254"/>
<evidence type="ECO:0000256" key="6">
    <source>
        <dbReference type="ARBA" id="ARBA00023242"/>
    </source>
</evidence>
<proteinExistence type="predicted"/>
<feature type="non-terminal residue" evidence="7">
    <location>
        <position position="1"/>
    </location>
</feature>
<accession>A0A2V5H254</accession>
<dbReference type="InterPro" id="IPR051430">
    <property type="entry name" value="Fungal_TF_Env_Response"/>
</dbReference>
<dbReference type="AlphaFoldDB" id="A0A2V5H254"/>
<reference evidence="7 8" key="1">
    <citation type="submission" date="2018-02" db="EMBL/GenBank/DDBJ databases">
        <title>The genomes of Aspergillus section Nigri reveals drivers in fungal speciation.</title>
        <authorList>
            <consortium name="DOE Joint Genome Institute"/>
            <person name="Vesth T.C."/>
            <person name="Nybo J."/>
            <person name="Theobald S."/>
            <person name="Brandl J."/>
            <person name="Frisvad J.C."/>
            <person name="Nielsen K.F."/>
            <person name="Lyhne E.K."/>
            <person name="Kogle M.E."/>
            <person name="Kuo A."/>
            <person name="Riley R."/>
            <person name="Clum A."/>
            <person name="Nolan M."/>
            <person name="Lipzen A."/>
            <person name="Salamov A."/>
            <person name="Henrissat B."/>
            <person name="Wiebenga A."/>
            <person name="De vries R.P."/>
            <person name="Grigoriev I.V."/>
            <person name="Mortensen U.H."/>
            <person name="Andersen M.R."/>
            <person name="Baker S.E."/>
        </authorList>
    </citation>
    <scope>NUCLEOTIDE SEQUENCE [LARGE SCALE GENOMIC DNA]</scope>
    <source>
        <strain evidence="7 8">CBS 115571</strain>
    </source>
</reference>
<organism evidence="7 8">
    <name type="scientific">Aspergillus violaceofuscus (strain CBS 115571)</name>
    <dbReference type="NCBI Taxonomy" id="1450538"/>
    <lineage>
        <taxon>Eukaryota</taxon>
        <taxon>Fungi</taxon>
        <taxon>Dikarya</taxon>
        <taxon>Ascomycota</taxon>
        <taxon>Pezizomycotina</taxon>
        <taxon>Eurotiomycetes</taxon>
        <taxon>Eurotiomycetidae</taxon>
        <taxon>Eurotiales</taxon>
        <taxon>Aspergillaceae</taxon>
        <taxon>Aspergillus</taxon>
    </lineage>
</organism>
<gene>
    <name evidence="7" type="ORF">BO99DRAFT_341779</name>
</gene>
<dbReference type="EMBL" id="KZ825180">
    <property type="protein sequence ID" value="PYI15744.1"/>
    <property type="molecule type" value="Genomic_DNA"/>
</dbReference>
<keyword evidence="6" id="KW-0539">Nucleus</keyword>
<sequence>HLADREILQLENEATLPRTMPPSWLFHSKQWVEQKHCEEPELVDLRLSALLIIAQSILGVERRQGWLATGHLVKQAMAAEYHRELFKPMNISTFHAKMHRRIWTTIVELDLQAALEWGVPSTAQESDYVFPLIMNIDDADIDISATQRPREVSFDTFTDCSLPALLPQSLPLRLRACTLVHSAFLANNAEPLLRLQRELGRHLSNSQHWDNYTAFDSPTRNRMIYLESFSKANIGHSILSINTRIAERAMSESLYIESARSRLETATMILSIQKSLQKSSTLRGN</sequence>
<dbReference type="GO" id="GO:0001228">
    <property type="term" value="F:DNA-binding transcription activator activity, RNA polymerase II-specific"/>
    <property type="evidence" value="ECO:0007669"/>
    <property type="project" value="TreeGrafter"/>
</dbReference>
<keyword evidence="4" id="KW-0238">DNA-binding</keyword>
<dbReference type="GO" id="GO:0000978">
    <property type="term" value="F:RNA polymerase II cis-regulatory region sequence-specific DNA binding"/>
    <property type="evidence" value="ECO:0007669"/>
    <property type="project" value="TreeGrafter"/>
</dbReference>
<dbReference type="GO" id="GO:0046872">
    <property type="term" value="F:metal ion binding"/>
    <property type="evidence" value="ECO:0007669"/>
    <property type="project" value="UniProtKB-KW"/>
</dbReference>
<dbReference type="Proteomes" id="UP000249829">
    <property type="component" value="Unassembled WGS sequence"/>
</dbReference>
<dbReference type="PANTHER" id="PTHR31944:SF130">
    <property type="entry name" value="ZN(II)2CYS6 TRANSCRIPTION FACTO (EUROFUNG)"/>
    <property type="match status" value="1"/>
</dbReference>
<keyword evidence="5" id="KW-0804">Transcription</keyword>
<keyword evidence="2" id="KW-0862">Zinc</keyword>
<keyword evidence="1" id="KW-0479">Metal-binding</keyword>
<dbReference type="CDD" id="cd12148">
    <property type="entry name" value="fungal_TF_MHR"/>
    <property type="match status" value="1"/>
</dbReference>
<evidence type="ECO:0000313" key="7">
    <source>
        <dbReference type="EMBL" id="PYI15744.1"/>
    </source>
</evidence>
<evidence type="ECO:0008006" key="9">
    <source>
        <dbReference type="Google" id="ProtNLM"/>
    </source>
</evidence>
<dbReference type="GO" id="GO:0005634">
    <property type="term" value="C:nucleus"/>
    <property type="evidence" value="ECO:0007669"/>
    <property type="project" value="TreeGrafter"/>
</dbReference>
<evidence type="ECO:0000256" key="1">
    <source>
        <dbReference type="ARBA" id="ARBA00022723"/>
    </source>
</evidence>
<evidence type="ECO:0000256" key="2">
    <source>
        <dbReference type="ARBA" id="ARBA00022833"/>
    </source>
</evidence>
<keyword evidence="8" id="KW-1185">Reference proteome</keyword>
<dbReference type="PANTHER" id="PTHR31944">
    <property type="entry name" value="HEME-RESPONSIVE ZINC FINGER TRANSCRIPTION FACTOR HAP1"/>
    <property type="match status" value="1"/>
</dbReference>
<evidence type="ECO:0000256" key="5">
    <source>
        <dbReference type="ARBA" id="ARBA00023163"/>
    </source>
</evidence>
<keyword evidence="3" id="KW-0805">Transcription regulation</keyword>
<evidence type="ECO:0000256" key="3">
    <source>
        <dbReference type="ARBA" id="ARBA00023015"/>
    </source>
</evidence>